<dbReference type="Gene3D" id="3.30.110.40">
    <property type="entry name" value="TusA-like domain"/>
    <property type="match status" value="1"/>
</dbReference>
<keyword evidence="1" id="KW-1133">Transmembrane helix</keyword>
<dbReference type="OrthoDB" id="9797551at2"/>
<sequence length="161" mass="17241">MPLNNTQNTQAAPPIDTITIDAMGQRGPVPVLALKKALKTAGENALLAVHCDDPHAHANIQSFCAASGHLYRGRQDGDGSDVFMVKKRTLRCQTCSRTRVALGGIAILATLVYTAPLVAYHQPSPTVIVAFAIAVGFLPPVLYNGLSLVRETVRTRVMPKK</sequence>
<feature type="domain" description="UPF0033" evidence="2">
    <location>
        <begin position="18"/>
        <end position="87"/>
    </location>
</feature>
<dbReference type="InterPro" id="IPR036868">
    <property type="entry name" value="TusA-like_sf"/>
</dbReference>
<name>A0A4R3JHJ9_9PROT</name>
<evidence type="ECO:0000313" key="3">
    <source>
        <dbReference type="EMBL" id="TCS64736.1"/>
    </source>
</evidence>
<dbReference type="Proteomes" id="UP000295304">
    <property type="component" value="Unassembled WGS sequence"/>
</dbReference>
<reference evidence="3 4" key="1">
    <citation type="submission" date="2019-03" db="EMBL/GenBank/DDBJ databases">
        <title>Genomic Encyclopedia of Type Strains, Phase IV (KMG-IV): sequencing the most valuable type-strain genomes for metagenomic binning, comparative biology and taxonomic classification.</title>
        <authorList>
            <person name="Goeker M."/>
        </authorList>
    </citation>
    <scope>NUCLEOTIDE SEQUENCE [LARGE SCALE GENOMIC DNA]</scope>
    <source>
        <strain evidence="3 4">DSM 101688</strain>
    </source>
</reference>
<dbReference type="RefSeq" id="WP_132937493.1">
    <property type="nucleotide sequence ID" value="NZ_CP119676.1"/>
</dbReference>
<dbReference type="CDD" id="cd00291">
    <property type="entry name" value="SirA_YedF_YeeD"/>
    <property type="match status" value="1"/>
</dbReference>
<accession>A0A4R3JHJ9</accession>
<keyword evidence="1" id="KW-0472">Membrane</keyword>
<keyword evidence="1" id="KW-0812">Transmembrane</keyword>
<dbReference type="EMBL" id="SLZW01000001">
    <property type="protein sequence ID" value="TCS64736.1"/>
    <property type="molecule type" value="Genomic_DNA"/>
</dbReference>
<evidence type="ECO:0000256" key="1">
    <source>
        <dbReference type="SAM" id="Phobius"/>
    </source>
</evidence>
<proteinExistence type="predicted"/>
<dbReference type="GO" id="GO:0016740">
    <property type="term" value="F:transferase activity"/>
    <property type="evidence" value="ECO:0007669"/>
    <property type="project" value="UniProtKB-KW"/>
</dbReference>
<organism evidence="3 4">
    <name type="scientific">Varunaivibrio sulfuroxidans</name>
    <dbReference type="NCBI Taxonomy" id="1773489"/>
    <lineage>
        <taxon>Bacteria</taxon>
        <taxon>Pseudomonadati</taxon>
        <taxon>Pseudomonadota</taxon>
        <taxon>Alphaproteobacteria</taxon>
        <taxon>Rhodospirillales</taxon>
        <taxon>Magnetovibrionaceae</taxon>
        <taxon>Varunaivibrio</taxon>
    </lineage>
</organism>
<feature type="transmembrane region" description="Helical" evidence="1">
    <location>
        <begin position="100"/>
        <end position="120"/>
    </location>
</feature>
<comment type="caution">
    <text evidence="3">The sequence shown here is derived from an EMBL/GenBank/DDBJ whole genome shotgun (WGS) entry which is preliminary data.</text>
</comment>
<feature type="transmembrane region" description="Helical" evidence="1">
    <location>
        <begin position="126"/>
        <end position="146"/>
    </location>
</feature>
<keyword evidence="3" id="KW-0808">Transferase</keyword>
<dbReference type="AlphaFoldDB" id="A0A4R3JHJ9"/>
<protein>
    <submittedName>
        <fullName evidence="3">TusA-related sulfurtransferase</fullName>
    </submittedName>
</protein>
<dbReference type="SUPFAM" id="SSF64307">
    <property type="entry name" value="SirA-like"/>
    <property type="match status" value="1"/>
</dbReference>
<dbReference type="Pfam" id="PF01206">
    <property type="entry name" value="TusA"/>
    <property type="match status" value="1"/>
</dbReference>
<evidence type="ECO:0000259" key="2">
    <source>
        <dbReference type="Pfam" id="PF01206"/>
    </source>
</evidence>
<evidence type="ECO:0000313" key="4">
    <source>
        <dbReference type="Proteomes" id="UP000295304"/>
    </source>
</evidence>
<dbReference type="InterPro" id="IPR001455">
    <property type="entry name" value="TusA-like"/>
</dbReference>
<gene>
    <name evidence="3" type="ORF">EDD55_10162</name>
</gene>
<keyword evidence="4" id="KW-1185">Reference proteome</keyword>